<dbReference type="GO" id="GO:0003735">
    <property type="term" value="F:structural constituent of ribosome"/>
    <property type="evidence" value="ECO:0007669"/>
    <property type="project" value="InterPro"/>
</dbReference>
<dbReference type="InterPro" id="IPR001911">
    <property type="entry name" value="Ribosomal_bS21"/>
</dbReference>
<dbReference type="Gene3D" id="1.20.5.1150">
    <property type="entry name" value="Ribosomal protein S8"/>
    <property type="match status" value="1"/>
</dbReference>
<name>A0AAU8U1Z6_9BACT</name>
<dbReference type="NCBIfam" id="TIGR00030">
    <property type="entry name" value="S21p"/>
    <property type="match status" value="1"/>
</dbReference>
<dbReference type="HAMAP" id="MF_00358">
    <property type="entry name" value="Ribosomal_bS21"/>
    <property type="match status" value="1"/>
</dbReference>
<evidence type="ECO:0000256" key="5">
    <source>
        <dbReference type="HAMAP-Rule" id="MF_00358"/>
    </source>
</evidence>
<dbReference type="GO" id="GO:0006412">
    <property type="term" value="P:translation"/>
    <property type="evidence" value="ECO:0007669"/>
    <property type="project" value="UniProtKB-UniRule"/>
</dbReference>
<gene>
    <name evidence="5 7" type="primary">rpsU</name>
    <name evidence="7" type="ORF">CUREO_1489</name>
</gene>
<protein>
    <recommendedName>
        <fullName evidence="4 5">Small ribosomal subunit protein bS21</fullName>
    </recommendedName>
</protein>
<evidence type="ECO:0000256" key="1">
    <source>
        <dbReference type="ARBA" id="ARBA00006640"/>
    </source>
</evidence>
<evidence type="ECO:0000256" key="3">
    <source>
        <dbReference type="ARBA" id="ARBA00023274"/>
    </source>
</evidence>
<evidence type="ECO:0000313" key="7">
    <source>
        <dbReference type="EMBL" id="AKT91314.1"/>
    </source>
</evidence>
<dbReference type="AlphaFoldDB" id="A0AAU8U1Z6"/>
<dbReference type="GO" id="GO:1990904">
    <property type="term" value="C:ribonucleoprotein complex"/>
    <property type="evidence" value="ECO:0007669"/>
    <property type="project" value="UniProtKB-KW"/>
</dbReference>
<comment type="similarity">
    <text evidence="1 5 6">Belongs to the bacterial ribosomal protein bS21 family.</text>
</comment>
<reference evidence="7 8" key="1">
    <citation type="journal article" date="2015" name="Genome Announc.">
        <title>Complete Genome Sequence of the Campylobacter ureolyticus Clinical Isolate RIGS 9880.</title>
        <authorList>
            <person name="Miller W.G."/>
            <person name="Yee E."/>
            <person name="On S.L."/>
            <person name="Andersen L.P."/>
            <person name="Bono J.L."/>
        </authorList>
    </citation>
    <scope>NUCLEOTIDE SEQUENCE [LARGE SCALE GENOMIC DNA]</scope>
    <source>
        <strain evidence="7 8">RIGS 9880</strain>
    </source>
</reference>
<accession>A0AAU8U1Z6</accession>
<evidence type="ECO:0000313" key="8">
    <source>
        <dbReference type="Proteomes" id="UP000063971"/>
    </source>
</evidence>
<dbReference type="GO" id="GO:0005840">
    <property type="term" value="C:ribosome"/>
    <property type="evidence" value="ECO:0007669"/>
    <property type="project" value="UniProtKB-KW"/>
</dbReference>
<dbReference type="PRINTS" id="PR00976">
    <property type="entry name" value="RIBOSOMALS21"/>
</dbReference>
<dbReference type="KEGG" id="cure:CUREO_1489"/>
<evidence type="ECO:0000256" key="6">
    <source>
        <dbReference type="RuleBase" id="RU000667"/>
    </source>
</evidence>
<dbReference type="Proteomes" id="UP000063971">
    <property type="component" value="Chromosome"/>
</dbReference>
<evidence type="ECO:0000256" key="4">
    <source>
        <dbReference type="ARBA" id="ARBA00035135"/>
    </source>
</evidence>
<proteinExistence type="inferred from homology"/>
<dbReference type="InterPro" id="IPR038380">
    <property type="entry name" value="Ribosomal_bS21_sf"/>
</dbReference>
<sequence>MVIGLPGIKVHPNESFDEAYRKFKKQTDRNLIVTESRARRFFEPNTEIRKKQKISARKKMLKRLYMLRRYESRL</sequence>
<dbReference type="EMBL" id="CP012195">
    <property type="protein sequence ID" value="AKT91314.1"/>
    <property type="molecule type" value="Genomic_DNA"/>
</dbReference>
<dbReference type="Pfam" id="PF01165">
    <property type="entry name" value="Ribosomal_S21"/>
    <property type="match status" value="1"/>
</dbReference>
<evidence type="ECO:0000256" key="2">
    <source>
        <dbReference type="ARBA" id="ARBA00022980"/>
    </source>
</evidence>
<keyword evidence="3 5" id="KW-0687">Ribonucleoprotein</keyword>
<organism evidence="7 8">
    <name type="scientific">Campylobacter ureolyticus RIGS 9880</name>
    <dbReference type="NCBI Taxonomy" id="1032069"/>
    <lineage>
        <taxon>Bacteria</taxon>
        <taxon>Pseudomonadati</taxon>
        <taxon>Campylobacterota</taxon>
        <taxon>Epsilonproteobacteria</taxon>
        <taxon>Campylobacterales</taxon>
        <taxon>Campylobacteraceae</taxon>
        <taxon>Campylobacter</taxon>
    </lineage>
</organism>
<keyword evidence="2 5" id="KW-0689">Ribosomal protein</keyword>